<organism evidence="1 2">
    <name type="scientific">Ambispora leptoticha</name>
    <dbReference type="NCBI Taxonomy" id="144679"/>
    <lineage>
        <taxon>Eukaryota</taxon>
        <taxon>Fungi</taxon>
        <taxon>Fungi incertae sedis</taxon>
        <taxon>Mucoromycota</taxon>
        <taxon>Glomeromycotina</taxon>
        <taxon>Glomeromycetes</taxon>
        <taxon>Archaeosporales</taxon>
        <taxon>Ambisporaceae</taxon>
        <taxon>Ambispora</taxon>
    </lineage>
</organism>
<proteinExistence type="predicted"/>
<dbReference type="Gene3D" id="3.40.30.10">
    <property type="entry name" value="Glutaredoxin"/>
    <property type="match status" value="1"/>
</dbReference>
<keyword evidence="2" id="KW-1185">Reference proteome</keyword>
<name>A0A9N9IZ83_9GLOM</name>
<comment type="caution">
    <text evidence="1">The sequence shown here is derived from an EMBL/GenBank/DDBJ whole genome shotgun (WGS) entry which is preliminary data.</text>
</comment>
<dbReference type="EMBL" id="CAJVPS010042966">
    <property type="protein sequence ID" value="CAG8754966.1"/>
    <property type="molecule type" value="Genomic_DNA"/>
</dbReference>
<dbReference type="Proteomes" id="UP000789508">
    <property type="component" value="Unassembled WGS sequence"/>
</dbReference>
<evidence type="ECO:0000313" key="2">
    <source>
        <dbReference type="Proteomes" id="UP000789508"/>
    </source>
</evidence>
<reference evidence="1" key="1">
    <citation type="submission" date="2021-06" db="EMBL/GenBank/DDBJ databases">
        <authorList>
            <person name="Kallberg Y."/>
            <person name="Tangrot J."/>
            <person name="Rosling A."/>
        </authorList>
    </citation>
    <scope>NUCLEOTIDE SEQUENCE</scope>
    <source>
        <strain evidence="1">FL130A</strain>
    </source>
</reference>
<dbReference type="InterPro" id="IPR036249">
    <property type="entry name" value="Thioredoxin-like_sf"/>
</dbReference>
<gene>
    <name evidence="1" type="ORF">ALEPTO_LOCUS13440</name>
</gene>
<evidence type="ECO:0000313" key="1">
    <source>
        <dbReference type="EMBL" id="CAG8754966.1"/>
    </source>
</evidence>
<sequence>IYEPGNRKWLEQYKYDIPVLHMNNQFLFQHWIKEDKLENVLKKYQETGIIEQS</sequence>
<accession>A0A9N9IZ83</accession>
<feature type="non-terminal residue" evidence="1">
    <location>
        <position position="1"/>
    </location>
</feature>
<dbReference type="SUPFAM" id="SSF52833">
    <property type="entry name" value="Thioredoxin-like"/>
    <property type="match status" value="1"/>
</dbReference>
<dbReference type="OrthoDB" id="429967at2759"/>
<dbReference type="AlphaFoldDB" id="A0A9N9IZ83"/>
<protein>
    <submittedName>
        <fullName evidence="1">5542_t:CDS:1</fullName>
    </submittedName>
</protein>